<protein>
    <submittedName>
        <fullName evidence="1">Uncharacterized protein</fullName>
    </submittedName>
</protein>
<evidence type="ECO:0000313" key="2">
    <source>
        <dbReference type="Proteomes" id="UP000325395"/>
    </source>
</evidence>
<dbReference type="Proteomes" id="UP000325395">
    <property type="component" value="Unassembled WGS sequence"/>
</dbReference>
<sequence>MAISSVVMSHEEKRIHEFYQIVYLLQSLGIRRGDRIKGELSPERKDYSIVKHRRNIADSLAYMAAYDKTPDRVTAVALGKEKGKLVVWIAANKGVKNEVKGFLDTVLSWLEKTAHSPKSEEGYFLDFVLRFNEKGVHKYYRKFCQFWEPYRESHKDSSHDVLRELDIWVRGTFYKAGERLQPEDMVNLAKKCHQARNQDDTVFSMLSEALGQGIMPLHEYERLHVLLYKIGKNVTLCRKLIDARRSLSDDFKQGAVVKPVHVPSRQLNGIKRNYSLDSIATHIFQSEISLLVIYAIRILPNIPDHGFGPLRIRNFTIVGVYQKCEGTRTVKSSWLLQRKSFNGNYETISQSSKGREHYMTIQLQGPLLLISVNGRDRNTVTSMPPRSTIDVGVEETEKLDDDTDGGVSLL</sequence>
<keyword evidence="2" id="KW-1185">Reference proteome</keyword>
<proteinExistence type="predicted"/>
<name>A0ABQ6X0E7_9EURO</name>
<evidence type="ECO:0000313" key="1">
    <source>
        <dbReference type="EMBL" id="KAE8422777.1"/>
    </source>
</evidence>
<accession>A0ABQ6X0E7</accession>
<organism evidence="1 2">
    <name type="scientific">Aspergillus pseudocaelatus</name>
    <dbReference type="NCBI Taxonomy" id="1825620"/>
    <lineage>
        <taxon>Eukaryota</taxon>
        <taxon>Fungi</taxon>
        <taxon>Dikarya</taxon>
        <taxon>Ascomycota</taxon>
        <taxon>Pezizomycotina</taxon>
        <taxon>Eurotiomycetes</taxon>
        <taxon>Eurotiomycetidae</taxon>
        <taxon>Eurotiales</taxon>
        <taxon>Aspergillaceae</taxon>
        <taxon>Aspergillus</taxon>
        <taxon>Aspergillus subgen. Circumdati</taxon>
    </lineage>
</organism>
<gene>
    <name evidence="1" type="ORF">BDV36DRAFT_309791</name>
</gene>
<dbReference type="EMBL" id="ML735692">
    <property type="protein sequence ID" value="KAE8422777.1"/>
    <property type="molecule type" value="Genomic_DNA"/>
</dbReference>
<reference evidence="1 2" key="1">
    <citation type="submission" date="2019-04" db="EMBL/GenBank/DDBJ databases">
        <authorList>
            <consortium name="DOE Joint Genome Institute"/>
            <person name="Mondo S."/>
            <person name="Kjaerbolling I."/>
            <person name="Vesth T."/>
            <person name="Frisvad J.C."/>
            <person name="Nybo J.L."/>
            <person name="Theobald S."/>
            <person name="Kildgaard S."/>
            <person name="Isbrandt T."/>
            <person name="Kuo A."/>
            <person name="Sato A."/>
            <person name="Lyhne E.K."/>
            <person name="Kogle M.E."/>
            <person name="Wiebenga A."/>
            <person name="Kun R.S."/>
            <person name="Lubbers R.J."/>
            <person name="Makela M.R."/>
            <person name="Barry K."/>
            <person name="Chovatia M."/>
            <person name="Clum A."/>
            <person name="Daum C."/>
            <person name="Haridas S."/>
            <person name="He G."/>
            <person name="LaButti K."/>
            <person name="Lipzen A."/>
            <person name="Riley R."/>
            <person name="Salamov A."/>
            <person name="Simmons B.A."/>
            <person name="Magnuson J.K."/>
            <person name="Henrissat B."/>
            <person name="Mortensen U.H."/>
            <person name="Larsen T.O."/>
            <person name="Devries R.P."/>
            <person name="Grigoriev I.V."/>
            <person name="Machida M."/>
            <person name="Baker S.E."/>
            <person name="Andersen M.R."/>
            <person name="Cantor M.N."/>
            <person name="Hua S.X."/>
        </authorList>
    </citation>
    <scope>NUCLEOTIDE SEQUENCE [LARGE SCALE GENOMIC DNA]</scope>
    <source>
        <strain evidence="1 2">CBS 117616</strain>
    </source>
</reference>